<evidence type="ECO:0000313" key="5">
    <source>
        <dbReference type="Proteomes" id="UP000002945"/>
    </source>
</evidence>
<evidence type="ECO:0000256" key="3">
    <source>
        <dbReference type="SAM" id="Phobius"/>
    </source>
</evidence>
<dbReference type="RefSeq" id="WP_007096745.1">
    <property type="nucleotide sequence ID" value="NZ_CP142125.1"/>
</dbReference>
<evidence type="ECO:0000256" key="1">
    <source>
        <dbReference type="SAM" id="Coils"/>
    </source>
</evidence>
<dbReference type="PANTHER" id="PTHR20992">
    <property type="entry name" value="AT15442P-RELATED"/>
    <property type="match status" value="1"/>
</dbReference>
<keyword evidence="3" id="KW-0812">Transmembrane</keyword>
<reference evidence="4 5" key="1">
    <citation type="journal article" date="2011" name="J. Bacteriol.">
        <title>Genome sequence of the algicidal bacterium Kordia algicida OT-1.</title>
        <authorList>
            <person name="Lee H.S."/>
            <person name="Kang S.G."/>
            <person name="Kwon K.K."/>
            <person name="Lee J.H."/>
            <person name="Kim S.J."/>
        </authorList>
    </citation>
    <scope>NUCLEOTIDE SEQUENCE [LARGE SCALE GENOMIC DNA]</scope>
    <source>
        <strain evidence="4 5">OT-1</strain>
    </source>
</reference>
<dbReference type="InterPro" id="IPR005240">
    <property type="entry name" value="DUF389"/>
</dbReference>
<accession>A9DMG0</accession>
<feature type="region of interest" description="Disordered" evidence="2">
    <location>
        <begin position="1"/>
        <end position="28"/>
    </location>
</feature>
<keyword evidence="5" id="KW-1185">Reference proteome</keyword>
<feature type="transmembrane region" description="Helical" evidence="3">
    <location>
        <begin position="264"/>
        <end position="282"/>
    </location>
</feature>
<evidence type="ECO:0000313" key="4">
    <source>
        <dbReference type="EMBL" id="EDP97697.1"/>
    </source>
</evidence>
<dbReference type="OrthoDB" id="9790659at2"/>
<dbReference type="eggNOG" id="COG1808">
    <property type="taxonomic scope" value="Bacteria"/>
</dbReference>
<dbReference type="Pfam" id="PF04087">
    <property type="entry name" value="DUF389"/>
    <property type="match status" value="1"/>
</dbReference>
<dbReference type="EMBL" id="ABIB01000002">
    <property type="protein sequence ID" value="EDP97697.1"/>
    <property type="molecule type" value="Genomic_DNA"/>
</dbReference>
<evidence type="ECO:0000256" key="2">
    <source>
        <dbReference type="SAM" id="MobiDB-lite"/>
    </source>
</evidence>
<feature type="coiled-coil region" evidence="1">
    <location>
        <begin position="378"/>
        <end position="415"/>
    </location>
</feature>
<sequence length="496" mass="55694">MSTEEENKFNFSEENEENEKVKATPTPTDAKGLWKGTKSFLYELLDIRQDVDKDQTIEDVKKDIPFKGATAWILVCSIFIASVGLNADSTAVVIGAMLISPLMGPILGMGMSIAINDIYTLRKSLVNFGVMVFLSVLTAFLFFKFFPLQTDSSELLARTKPDIRDVLIAFFGGLALIIARTKKGTIASVIFGVAIATALMPPLCTVGFGLARGGTKGLEFAGGAMYLFIINTIFIALATFLVLKILRFPMLKYANSAKRRRISQLASVVALAVMIPAVWTFWKVLHKSNITRDYELFVQKIEKNPEVWLQKREEDLDIENKKIFLHFNGEVPSALEAGYKSDVKNYENIKDFEVKVFGNKNRSVDKISDALDRAYKDLDQKDLIIQGMQEQIADLKQQTQLLEERLKSKASLENESFIAFSTVSKDAKIKYADLRQFGFAKMLNSKDFISVDTIPVAAVKWNPALSDSIQTLRESELKVWLQKELSLDTLIIERIK</sequence>
<dbReference type="Proteomes" id="UP000002945">
    <property type="component" value="Unassembled WGS sequence"/>
</dbReference>
<organism evidence="4 5">
    <name type="scientific">Kordia algicida OT-1</name>
    <dbReference type="NCBI Taxonomy" id="391587"/>
    <lineage>
        <taxon>Bacteria</taxon>
        <taxon>Pseudomonadati</taxon>
        <taxon>Bacteroidota</taxon>
        <taxon>Flavobacteriia</taxon>
        <taxon>Flavobacteriales</taxon>
        <taxon>Flavobacteriaceae</taxon>
        <taxon>Kordia</taxon>
    </lineage>
</organism>
<keyword evidence="1" id="KW-0175">Coiled coil</keyword>
<feature type="transmembrane region" description="Helical" evidence="3">
    <location>
        <begin position="125"/>
        <end position="143"/>
    </location>
</feature>
<dbReference type="HOGENOM" id="CLU_032897_0_0_10"/>
<dbReference type="PANTHER" id="PTHR20992:SF9">
    <property type="entry name" value="AT15442P-RELATED"/>
    <property type="match status" value="1"/>
</dbReference>
<name>A9DMG0_9FLAO</name>
<proteinExistence type="predicted"/>
<feature type="transmembrane region" description="Helical" evidence="3">
    <location>
        <begin position="223"/>
        <end position="243"/>
    </location>
</feature>
<comment type="caution">
    <text evidence="4">The sequence shown here is derived from an EMBL/GenBank/DDBJ whole genome shotgun (WGS) entry which is preliminary data.</text>
</comment>
<gene>
    <name evidence="4" type="ORF">KAOT1_21082</name>
</gene>
<keyword evidence="3" id="KW-0472">Membrane</keyword>
<feature type="transmembrane region" description="Helical" evidence="3">
    <location>
        <begin position="93"/>
        <end position="113"/>
    </location>
</feature>
<protein>
    <submittedName>
        <fullName evidence="4">Putative integral membrane protein</fullName>
    </submittedName>
</protein>
<feature type="transmembrane region" description="Helical" evidence="3">
    <location>
        <begin position="163"/>
        <end position="179"/>
    </location>
</feature>
<dbReference type="AlphaFoldDB" id="A9DMG0"/>
<keyword evidence="3" id="KW-1133">Transmembrane helix</keyword>
<dbReference type="STRING" id="391587.KAOT1_21082"/>
<feature type="transmembrane region" description="Helical" evidence="3">
    <location>
        <begin position="186"/>
        <end position="211"/>
    </location>
</feature>
<feature type="transmembrane region" description="Helical" evidence="3">
    <location>
        <begin position="69"/>
        <end position="87"/>
    </location>
</feature>